<dbReference type="Pfam" id="PF13098">
    <property type="entry name" value="Thioredoxin_2"/>
    <property type="match status" value="1"/>
</dbReference>
<evidence type="ECO:0000256" key="4">
    <source>
        <dbReference type="ARBA" id="ARBA00022764"/>
    </source>
</evidence>
<keyword evidence="6 7" id="KW-0676">Redox-active center</keyword>
<sequence length="236" mass="27098">MIIIRFILLFFSLQSFVLDKDAIKAKLNEIIPDEISVDMVGDTYSPNFFSVELSDGSLFYVTADGEFIINGDLYQIEKNSLINFSDMRDSKKRINRILEINPSEFITFEPKEKKTDIYVFTDVDCGYCRKLHSEITNYLENGIQVNYLAYPREGLESETYQKMKTAWCSNDPQVSLTTLKLGKTIKSDDCTKKIVSKHYNLAKEFNARGTPTIILENGFLLAGYHSAEEILNFLKK</sequence>
<accession>A0A937LC55</accession>
<evidence type="ECO:0000259" key="9">
    <source>
        <dbReference type="Pfam" id="PF13098"/>
    </source>
</evidence>
<dbReference type="Pfam" id="PF10411">
    <property type="entry name" value="DsbC_N"/>
    <property type="match status" value="1"/>
</dbReference>
<evidence type="ECO:0000256" key="5">
    <source>
        <dbReference type="ARBA" id="ARBA00023157"/>
    </source>
</evidence>
<reference evidence="10" key="1">
    <citation type="submission" date="2020-10" db="EMBL/GenBank/DDBJ databases">
        <title>Microbiome of the Black Sea water column analyzed by genome centric metagenomics.</title>
        <authorList>
            <person name="Cabello-Yeves P.J."/>
            <person name="Callieri C."/>
            <person name="Picazo A."/>
            <person name="Mehrshad M."/>
            <person name="Haro-Moreno J.M."/>
            <person name="Roda-Garcia J."/>
            <person name="Dzembekova N."/>
            <person name="Slabakova V."/>
            <person name="Slabakova N."/>
            <person name="Moncheva S."/>
            <person name="Rodriguez-Valera F."/>
        </authorList>
    </citation>
    <scope>NUCLEOTIDE SEQUENCE</scope>
    <source>
        <strain evidence="10">BS307-5m-G49</strain>
    </source>
</reference>
<dbReference type="AlphaFoldDB" id="A0A937LC55"/>
<dbReference type="Gene3D" id="3.10.450.70">
    <property type="entry name" value="Disulphide bond isomerase, DsbC/G, N-terminal"/>
    <property type="match status" value="1"/>
</dbReference>
<dbReference type="SUPFAM" id="SSF54423">
    <property type="entry name" value="DsbC/DsbG N-terminal domain-like"/>
    <property type="match status" value="1"/>
</dbReference>
<dbReference type="InterPro" id="IPR012336">
    <property type="entry name" value="Thioredoxin-like_fold"/>
</dbReference>
<dbReference type="Proteomes" id="UP000744438">
    <property type="component" value="Unassembled WGS sequence"/>
</dbReference>
<organism evidence="10 11">
    <name type="scientific">SAR86 cluster bacterium</name>
    <dbReference type="NCBI Taxonomy" id="2030880"/>
    <lineage>
        <taxon>Bacteria</taxon>
        <taxon>Pseudomonadati</taxon>
        <taxon>Pseudomonadota</taxon>
        <taxon>Gammaproteobacteria</taxon>
        <taxon>SAR86 cluster</taxon>
    </lineage>
</organism>
<keyword evidence="5" id="KW-1015">Disulfide bond</keyword>
<dbReference type="Gene3D" id="3.40.30.10">
    <property type="entry name" value="Glutaredoxin"/>
    <property type="match status" value="1"/>
</dbReference>
<evidence type="ECO:0000313" key="10">
    <source>
        <dbReference type="EMBL" id="MBL6811576.1"/>
    </source>
</evidence>
<dbReference type="SUPFAM" id="SSF52833">
    <property type="entry name" value="Thioredoxin-like"/>
    <property type="match status" value="1"/>
</dbReference>
<dbReference type="InterPro" id="IPR018950">
    <property type="entry name" value="DiS-bond_isomerase_DsbC/G_N"/>
</dbReference>
<evidence type="ECO:0000256" key="6">
    <source>
        <dbReference type="ARBA" id="ARBA00023284"/>
    </source>
</evidence>
<dbReference type="InterPro" id="IPR036249">
    <property type="entry name" value="Thioredoxin-like_sf"/>
</dbReference>
<keyword evidence="4 7" id="KW-0574">Periplasm</keyword>
<dbReference type="PANTHER" id="PTHR35272">
    <property type="entry name" value="THIOL:DISULFIDE INTERCHANGE PROTEIN DSBC-RELATED"/>
    <property type="match status" value="1"/>
</dbReference>
<dbReference type="PANTHER" id="PTHR35272:SF3">
    <property type="entry name" value="THIOL:DISULFIDE INTERCHANGE PROTEIN DSBC"/>
    <property type="match status" value="1"/>
</dbReference>
<dbReference type="InterPro" id="IPR051470">
    <property type="entry name" value="Thiol:disulfide_interchange"/>
</dbReference>
<dbReference type="InterPro" id="IPR033954">
    <property type="entry name" value="DiS-bond_Isoase_DsbC/G"/>
</dbReference>
<dbReference type="InterPro" id="IPR009094">
    <property type="entry name" value="DiS-bond_isomerase_DsbC/G_N_sf"/>
</dbReference>
<comment type="similarity">
    <text evidence="2 7">Belongs to the thioredoxin family. DsbC subfamily.</text>
</comment>
<gene>
    <name evidence="10" type="ORF">ISQ63_01680</name>
</gene>
<dbReference type="GO" id="GO:0042597">
    <property type="term" value="C:periplasmic space"/>
    <property type="evidence" value="ECO:0007669"/>
    <property type="project" value="UniProtKB-SubCell"/>
</dbReference>
<dbReference type="CDD" id="cd03020">
    <property type="entry name" value="DsbA_DsbC_DsbG"/>
    <property type="match status" value="1"/>
</dbReference>
<comment type="caution">
    <text evidence="10">The sequence shown here is derived from an EMBL/GenBank/DDBJ whole genome shotgun (WGS) entry which is preliminary data.</text>
</comment>
<evidence type="ECO:0000256" key="1">
    <source>
        <dbReference type="ARBA" id="ARBA00004418"/>
    </source>
</evidence>
<evidence type="ECO:0000259" key="8">
    <source>
        <dbReference type="Pfam" id="PF10411"/>
    </source>
</evidence>
<evidence type="ECO:0000256" key="3">
    <source>
        <dbReference type="ARBA" id="ARBA00022729"/>
    </source>
</evidence>
<feature type="domain" description="Disulphide bond isomerase DsbC/G N-terminal" evidence="8">
    <location>
        <begin position="19"/>
        <end position="81"/>
    </location>
</feature>
<comment type="subcellular location">
    <subcellularLocation>
        <location evidence="1 7">Periplasm</location>
    </subcellularLocation>
</comment>
<feature type="domain" description="Thioredoxin-like fold" evidence="9">
    <location>
        <begin position="111"/>
        <end position="234"/>
    </location>
</feature>
<evidence type="ECO:0000313" key="11">
    <source>
        <dbReference type="Proteomes" id="UP000744438"/>
    </source>
</evidence>
<evidence type="ECO:0000256" key="7">
    <source>
        <dbReference type="RuleBase" id="RU364038"/>
    </source>
</evidence>
<comment type="function">
    <text evidence="7">Required for disulfide bond formation in some periplasmic proteins. Acts by transferring its disulfide bond to other proteins and is reduced in the process.</text>
</comment>
<name>A0A937LC55_9GAMM</name>
<dbReference type="EMBL" id="JADHQC010000005">
    <property type="protein sequence ID" value="MBL6811576.1"/>
    <property type="molecule type" value="Genomic_DNA"/>
</dbReference>
<protein>
    <recommendedName>
        <fullName evidence="7">Thiol:disulfide interchange protein</fullName>
    </recommendedName>
</protein>
<evidence type="ECO:0000256" key="2">
    <source>
        <dbReference type="ARBA" id="ARBA00009813"/>
    </source>
</evidence>
<proteinExistence type="inferred from homology"/>
<keyword evidence="3 7" id="KW-0732">Signal</keyword>